<name>A0A5C1Q3G6_9BURK</name>
<dbReference type="GO" id="GO:0046872">
    <property type="term" value="F:metal ion binding"/>
    <property type="evidence" value="ECO:0007669"/>
    <property type="project" value="InterPro"/>
</dbReference>
<reference evidence="4 5" key="1">
    <citation type="submission" date="2019-02" db="EMBL/GenBank/DDBJ databases">
        <title>Complete Genome Sequence and Methylome Analysis of Sphaerotilus natans subsp. sulfidivorans D-507.</title>
        <authorList>
            <person name="Fomenkov A."/>
            <person name="Gridneva E."/>
            <person name="Smolyakov D."/>
            <person name="Dubinina G."/>
            <person name="Vincze T."/>
            <person name="Grabovich M."/>
            <person name="Roberts R.J."/>
        </authorList>
    </citation>
    <scope>NUCLEOTIDE SEQUENCE [LARGE SCALE GENOMIC DNA]</scope>
    <source>
        <strain evidence="4 5">D-507</strain>
    </source>
</reference>
<dbReference type="EC" id="3.4.24.-" evidence="3"/>
<gene>
    <name evidence="3" type="ORF">ABIC99_003717</name>
    <name evidence="4" type="ORF">EWH46_11755</name>
</gene>
<sequence length="525" mass="55288">MANDHGDGLGPARADRRAWLARCARLGGQGLVMPLGLAGLAGCATTVQAGRESLPAPGLAEPASSLLPPPGEPVPVHVPEVEQELLGEVGPTLIVAGRRDLPLVSVALRVRCGSAADPPGRSGCALLLSQMLARGAMRQGRPVDGATLARQAEALGGSIGTGVQDSQIWLEMTVMTPLLPQALALLVDLLRRPLLPPAELQQVRAQALDGLGLRLQDPALLAALVARRTVWGRSLHGAVPTPESLSAVRRDDLLTMHRRWFRPDRVAVVLTGDIDLAEARALLRPMFAGWRIADAPMPHEMPSAPPQPLLPATLLIDLPRAAQTAVLVCAPHVALDAPDRRAGQMAATVVGGGYSARLNQAVRIRRGLSYGADARIEQQRAGGLFIAQARTAPRHAAEVVQLMRERVLSPGREPPTPEELAARRAALIGSLARRLDTDEGLNARLGELWAQGIGLGELHGFAAGIAGVEGADVQRFVQRHWPAAALRTLVVGPLEAAGPALAGLDPKALRLAAADLVLDSPVLRR</sequence>
<dbReference type="InterPro" id="IPR011765">
    <property type="entry name" value="Pept_M16_N"/>
</dbReference>
<dbReference type="EMBL" id="JBEPLS010000026">
    <property type="protein sequence ID" value="MET3605882.1"/>
    <property type="molecule type" value="Genomic_DNA"/>
</dbReference>
<reference evidence="3 6" key="2">
    <citation type="submission" date="2024-06" db="EMBL/GenBank/DDBJ databases">
        <title>Genomic Encyclopedia of Type Strains, Phase IV (KMG-IV): sequencing the most valuable type-strain genomes for metagenomic binning, comparative biology and taxonomic classification.</title>
        <authorList>
            <person name="Goeker M."/>
        </authorList>
    </citation>
    <scope>NUCLEOTIDE SEQUENCE [LARGE SCALE GENOMIC DNA]</scope>
    <source>
        <strain evidence="3 6">D-501</strain>
    </source>
</reference>
<dbReference type="Pfam" id="PF05193">
    <property type="entry name" value="Peptidase_M16_C"/>
    <property type="match status" value="1"/>
</dbReference>
<dbReference type="InterPro" id="IPR011249">
    <property type="entry name" value="Metalloenz_LuxS/M16"/>
</dbReference>
<dbReference type="Proteomes" id="UP000323522">
    <property type="component" value="Chromosome"/>
</dbReference>
<evidence type="ECO:0000313" key="6">
    <source>
        <dbReference type="Proteomes" id="UP001549111"/>
    </source>
</evidence>
<feature type="domain" description="Peptidase M16 N-terminal" evidence="1">
    <location>
        <begin position="103"/>
        <end position="206"/>
    </location>
</feature>
<evidence type="ECO:0000259" key="2">
    <source>
        <dbReference type="Pfam" id="PF05193"/>
    </source>
</evidence>
<dbReference type="PANTHER" id="PTHR11851">
    <property type="entry name" value="METALLOPROTEASE"/>
    <property type="match status" value="1"/>
</dbReference>
<keyword evidence="3" id="KW-0645">Protease</keyword>
<dbReference type="Pfam" id="PF00675">
    <property type="entry name" value="Peptidase_M16"/>
    <property type="match status" value="1"/>
</dbReference>
<keyword evidence="6" id="KW-1185">Reference proteome</keyword>
<dbReference type="AlphaFoldDB" id="A0A5C1Q3G6"/>
<dbReference type="OrthoDB" id="9811314at2"/>
<dbReference type="GO" id="GO:0006508">
    <property type="term" value="P:proteolysis"/>
    <property type="evidence" value="ECO:0007669"/>
    <property type="project" value="UniProtKB-KW"/>
</dbReference>
<feature type="domain" description="Peptidase M16 C-terminal" evidence="2">
    <location>
        <begin position="248"/>
        <end position="427"/>
    </location>
</feature>
<dbReference type="EMBL" id="CP035708">
    <property type="protein sequence ID" value="QEN01389.1"/>
    <property type="molecule type" value="Genomic_DNA"/>
</dbReference>
<proteinExistence type="predicted"/>
<dbReference type="Gene3D" id="3.30.830.10">
    <property type="entry name" value="Metalloenzyme, LuxS/M16 peptidase-like"/>
    <property type="match status" value="2"/>
</dbReference>
<dbReference type="SUPFAM" id="SSF63411">
    <property type="entry name" value="LuxS/MPP-like metallohydrolase"/>
    <property type="match status" value="2"/>
</dbReference>
<dbReference type="PANTHER" id="PTHR11851:SF224">
    <property type="entry name" value="PROCESSING PROTEASE"/>
    <property type="match status" value="1"/>
</dbReference>
<keyword evidence="3" id="KW-0378">Hydrolase</keyword>
<evidence type="ECO:0000313" key="4">
    <source>
        <dbReference type="EMBL" id="QEN01389.1"/>
    </source>
</evidence>
<dbReference type="Proteomes" id="UP001549111">
    <property type="component" value="Unassembled WGS sequence"/>
</dbReference>
<accession>A0A5C1Q3G6</accession>
<dbReference type="InterPro" id="IPR007863">
    <property type="entry name" value="Peptidase_M16_C"/>
</dbReference>
<dbReference type="GO" id="GO:0008233">
    <property type="term" value="F:peptidase activity"/>
    <property type="evidence" value="ECO:0007669"/>
    <property type="project" value="UniProtKB-KW"/>
</dbReference>
<evidence type="ECO:0000259" key="1">
    <source>
        <dbReference type="Pfam" id="PF00675"/>
    </source>
</evidence>
<dbReference type="RefSeq" id="WP_149504076.1">
    <property type="nucleotide sequence ID" value="NZ_CP035708.1"/>
</dbReference>
<evidence type="ECO:0000313" key="5">
    <source>
        <dbReference type="Proteomes" id="UP000323522"/>
    </source>
</evidence>
<dbReference type="KEGG" id="snn:EWH46_11755"/>
<organism evidence="4 5">
    <name type="scientific">Sphaerotilus sulfidivorans</name>
    <dbReference type="NCBI Taxonomy" id="639200"/>
    <lineage>
        <taxon>Bacteria</taxon>
        <taxon>Pseudomonadati</taxon>
        <taxon>Pseudomonadota</taxon>
        <taxon>Betaproteobacteria</taxon>
        <taxon>Burkholderiales</taxon>
        <taxon>Sphaerotilaceae</taxon>
        <taxon>Sphaerotilus</taxon>
    </lineage>
</organism>
<evidence type="ECO:0000313" key="3">
    <source>
        <dbReference type="EMBL" id="MET3605882.1"/>
    </source>
</evidence>
<protein>
    <submittedName>
        <fullName evidence="4">Insulinase family protein</fullName>
    </submittedName>
    <submittedName>
        <fullName evidence="3">Zinc protease</fullName>
        <ecNumber evidence="3">3.4.24.-</ecNumber>
    </submittedName>
</protein>
<dbReference type="InterPro" id="IPR050361">
    <property type="entry name" value="MPP/UQCRC_Complex"/>
</dbReference>